<dbReference type="PRINTS" id="PR00598">
    <property type="entry name" value="HTHMARR"/>
</dbReference>
<dbReference type="SUPFAM" id="SSF46785">
    <property type="entry name" value="Winged helix' DNA-binding domain"/>
    <property type="match status" value="1"/>
</dbReference>
<name>A0ABP8NLX2_9BACT</name>
<dbReference type="InterPro" id="IPR039422">
    <property type="entry name" value="MarR/SlyA-like"/>
</dbReference>
<dbReference type="PANTHER" id="PTHR33164:SF101">
    <property type="entry name" value="TRANSCRIPTIONAL REPRESSOR MPRA"/>
    <property type="match status" value="1"/>
</dbReference>
<evidence type="ECO:0000313" key="3">
    <source>
        <dbReference type="Proteomes" id="UP001500840"/>
    </source>
</evidence>
<evidence type="ECO:0000313" key="2">
    <source>
        <dbReference type="EMBL" id="GAA4467817.1"/>
    </source>
</evidence>
<dbReference type="Gene3D" id="1.10.10.10">
    <property type="entry name" value="Winged helix-like DNA-binding domain superfamily/Winged helix DNA-binding domain"/>
    <property type="match status" value="1"/>
</dbReference>
<dbReference type="InterPro" id="IPR036388">
    <property type="entry name" value="WH-like_DNA-bd_sf"/>
</dbReference>
<dbReference type="PANTHER" id="PTHR33164">
    <property type="entry name" value="TRANSCRIPTIONAL REGULATOR, MARR FAMILY"/>
    <property type="match status" value="1"/>
</dbReference>
<reference evidence="3" key="1">
    <citation type="journal article" date="2019" name="Int. J. Syst. Evol. Microbiol.">
        <title>The Global Catalogue of Microorganisms (GCM) 10K type strain sequencing project: providing services to taxonomists for standard genome sequencing and annotation.</title>
        <authorList>
            <consortium name="The Broad Institute Genomics Platform"/>
            <consortium name="The Broad Institute Genome Sequencing Center for Infectious Disease"/>
            <person name="Wu L."/>
            <person name="Ma J."/>
        </authorList>
    </citation>
    <scope>NUCLEOTIDE SEQUENCE [LARGE SCALE GENOMIC DNA]</scope>
    <source>
        <strain evidence="3">JCM 17759</strain>
    </source>
</reference>
<dbReference type="PROSITE" id="PS50995">
    <property type="entry name" value="HTH_MARR_2"/>
    <property type="match status" value="1"/>
</dbReference>
<dbReference type="Pfam" id="PF01047">
    <property type="entry name" value="MarR"/>
    <property type="match status" value="1"/>
</dbReference>
<keyword evidence="3" id="KW-1185">Reference proteome</keyword>
<proteinExistence type="predicted"/>
<dbReference type="SMART" id="SM00347">
    <property type="entry name" value="HTH_MARR"/>
    <property type="match status" value="1"/>
</dbReference>
<sequence length="149" mass="17482">MEQEVFLSLWRTYDRLKTLEDDVFGQVDLSAQQYNALRLLQSIYPDAMPTLMLGSRLISRAPDMTRLLDRLQRRGLLNRERKSENRRVVEVCISEKGLQLLDEIHDAVQECHRQQLGHLNKKDLRQLSNLLRQARQPHENPTHLSVADQ</sequence>
<protein>
    <submittedName>
        <fullName evidence="2">MarR family transcriptional regulator</fullName>
    </submittedName>
</protein>
<evidence type="ECO:0000259" key="1">
    <source>
        <dbReference type="PROSITE" id="PS50995"/>
    </source>
</evidence>
<feature type="domain" description="HTH marR-type" evidence="1">
    <location>
        <begin position="2"/>
        <end position="136"/>
    </location>
</feature>
<dbReference type="EMBL" id="BAABGA010000090">
    <property type="protein sequence ID" value="GAA4467817.1"/>
    <property type="molecule type" value="Genomic_DNA"/>
</dbReference>
<dbReference type="Proteomes" id="UP001500840">
    <property type="component" value="Unassembled WGS sequence"/>
</dbReference>
<dbReference type="InterPro" id="IPR000835">
    <property type="entry name" value="HTH_MarR-typ"/>
</dbReference>
<gene>
    <name evidence="2" type="ORF">GCM10023156_58280</name>
</gene>
<comment type="caution">
    <text evidence="2">The sequence shown here is derived from an EMBL/GenBank/DDBJ whole genome shotgun (WGS) entry which is preliminary data.</text>
</comment>
<dbReference type="InterPro" id="IPR036390">
    <property type="entry name" value="WH_DNA-bd_sf"/>
</dbReference>
<accession>A0ABP8NLX2</accession>
<organism evidence="2 3">
    <name type="scientific">Novipirellula rosea</name>
    <dbReference type="NCBI Taxonomy" id="1031540"/>
    <lineage>
        <taxon>Bacteria</taxon>
        <taxon>Pseudomonadati</taxon>
        <taxon>Planctomycetota</taxon>
        <taxon>Planctomycetia</taxon>
        <taxon>Pirellulales</taxon>
        <taxon>Pirellulaceae</taxon>
        <taxon>Novipirellula</taxon>
    </lineage>
</organism>